<evidence type="ECO:0000256" key="7">
    <source>
        <dbReference type="ARBA" id="ARBA00023136"/>
    </source>
</evidence>
<name>A0ABD0UBC1_DENTH</name>
<evidence type="ECO:0000313" key="11">
    <source>
        <dbReference type="EMBL" id="KAL0910052.1"/>
    </source>
</evidence>
<dbReference type="PANTHER" id="PTHR32285:SF324">
    <property type="entry name" value="PROTEIN TRICHOME BIREFRINGENCE-LIKE 25"/>
    <property type="match status" value="1"/>
</dbReference>
<protein>
    <recommendedName>
        <fullName evidence="13">Trichome birefringence-like N-terminal domain-containing protein</fullName>
    </recommendedName>
</protein>
<comment type="subcellular location">
    <subcellularLocation>
        <location evidence="1">Golgi apparatus membrane</location>
        <topology evidence="1">Single-pass type II membrane protein</topology>
    </subcellularLocation>
</comment>
<keyword evidence="5 8" id="KW-1133">Transmembrane helix</keyword>
<dbReference type="InterPro" id="IPR029962">
    <property type="entry name" value="TBL"/>
</dbReference>
<keyword evidence="7 8" id="KW-0472">Membrane</keyword>
<evidence type="ECO:0000259" key="9">
    <source>
        <dbReference type="Pfam" id="PF13839"/>
    </source>
</evidence>
<gene>
    <name evidence="11" type="ORF">M5K25_020980</name>
</gene>
<feature type="domain" description="Trichome birefringence-like C-terminal" evidence="9">
    <location>
        <begin position="149"/>
        <end position="417"/>
    </location>
</feature>
<dbReference type="Pfam" id="PF14416">
    <property type="entry name" value="PMR5N"/>
    <property type="match status" value="1"/>
</dbReference>
<dbReference type="GO" id="GO:1990538">
    <property type="term" value="F:xylan O-acetyltransferase activity"/>
    <property type="evidence" value="ECO:0007669"/>
    <property type="project" value="UniProtKB-ARBA"/>
</dbReference>
<dbReference type="EMBL" id="JANQDX010000016">
    <property type="protein sequence ID" value="KAL0910052.1"/>
    <property type="molecule type" value="Genomic_DNA"/>
</dbReference>
<keyword evidence="12" id="KW-1185">Reference proteome</keyword>
<sequence length="447" mass="51423">MSGEEMQEPDPSQLKKGVCLLLMFFALVLLTAFAYFLLFLNSSDTNVTSCPAVFNIAPAISGKAQGGVSVEQKNASYIRLPRMSLNDKHEYLLKEQCDLFSGQWINDPAGPAYTNASCNFIEDPQNCMKNGRPDTNYLYWRWKPYDCELPPFDPFKFMDAMKDKSWAFIGDSIFRNNIQSLICLLIKHILGKADLLYIVVEEPVEVYHDKSFKSRTWYFANHNFTVGLIFAPFLVKAELFEDDEGKAKSEAELHLDILEDKWTSQYNKYDYVIFSGGQWFLKSMIIWVNNTIVGCHNCKRNNLKELGIDCPYRKALQMVYEFMVSSDHKPLIFFRTWTPDHFEYGEWFSGGVCNRTTPYSEGQYKGKPIDHEIRTIEIQEFEKAVSMASQTGARLKLLDTFHLSLLRPDGHPGPYRTFIPLTRIRLLKFKMTAFIGACQGLSIHGMN</sequence>
<dbReference type="Pfam" id="PF13839">
    <property type="entry name" value="PC-Esterase"/>
    <property type="match status" value="1"/>
</dbReference>
<accession>A0ABD0UBC1</accession>
<dbReference type="Proteomes" id="UP001552299">
    <property type="component" value="Unassembled WGS sequence"/>
</dbReference>
<keyword evidence="4" id="KW-0735">Signal-anchor</keyword>
<evidence type="ECO:0008006" key="13">
    <source>
        <dbReference type="Google" id="ProtNLM"/>
    </source>
</evidence>
<feature type="transmembrane region" description="Helical" evidence="8">
    <location>
        <begin position="20"/>
        <end position="40"/>
    </location>
</feature>
<evidence type="ECO:0000256" key="8">
    <source>
        <dbReference type="SAM" id="Phobius"/>
    </source>
</evidence>
<evidence type="ECO:0000313" key="12">
    <source>
        <dbReference type="Proteomes" id="UP001552299"/>
    </source>
</evidence>
<dbReference type="GO" id="GO:0000139">
    <property type="term" value="C:Golgi membrane"/>
    <property type="evidence" value="ECO:0007669"/>
    <property type="project" value="UniProtKB-SubCell"/>
</dbReference>
<evidence type="ECO:0000256" key="1">
    <source>
        <dbReference type="ARBA" id="ARBA00004323"/>
    </source>
</evidence>
<evidence type="ECO:0000256" key="3">
    <source>
        <dbReference type="ARBA" id="ARBA00022692"/>
    </source>
</evidence>
<organism evidence="11 12">
    <name type="scientific">Dendrobium thyrsiflorum</name>
    <name type="common">Pinecone-like raceme dendrobium</name>
    <name type="synonym">Orchid</name>
    <dbReference type="NCBI Taxonomy" id="117978"/>
    <lineage>
        <taxon>Eukaryota</taxon>
        <taxon>Viridiplantae</taxon>
        <taxon>Streptophyta</taxon>
        <taxon>Embryophyta</taxon>
        <taxon>Tracheophyta</taxon>
        <taxon>Spermatophyta</taxon>
        <taxon>Magnoliopsida</taxon>
        <taxon>Liliopsida</taxon>
        <taxon>Asparagales</taxon>
        <taxon>Orchidaceae</taxon>
        <taxon>Epidendroideae</taxon>
        <taxon>Malaxideae</taxon>
        <taxon>Dendrobiinae</taxon>
        <taxon>Dendrobium</taxon>
    </lineage>
</organism>
<comment type="caution">
    <text evidence="11">The sequence shown here is derived from an EMBL/GenBank/DDBJ whole genome shotgun (WGS) entry which is preliminary data.</text>
</comment>
<keyword evidence="6" id="KW-0333">Golgi apparatus</keyword>
<dbReference type="AlphaFoldDB" id="A0ABD0UBC1"/>
<evidence type="ECO:0000256" key="5">
    <source>
        <dbReference type="ARBA" id="ARBA00022989"/>
    </source>
</evidence>
<dbReference type="InterPro" id="IPR026057">
    <property type="entry name" value="TBL_C"/>
</dbReference>
<feature type="domain" description="Trichome birefringence-like N-terminal" evidence="10">
    <location>
        <begin position="95"/>
        <end position="148"/>
    </location>
</feature>
<keyword evidence="3 8" id="KW-0812">Transmembrane</keyword>
<reference evidence="11 12" key="1">
    <citation type="journal article" date="2024" name="Plant Biotechnol. J.">
        <title>Dendrobium thyrsiflorum genome and its molecular insights into genes involved in important horticultural traits.</title>
        <authorList>
            <person name="Chen B."/>
            <person name="Wang J.Y."/>
            <person name="Zheng P.J."/>
            <person name="Li K.L."/>
            <person name="Liang Y.M."/>
            <person name="Chen X.F."/>
            <person name="Zhang C."/>
            <person name="Zhao X."/>
            <person name="He X."/>
            <person name="Zhang G.Q."/>
            <person name="Liu Z.J."/>
            <person name="Xu Q."/>
        </authorList>
    </citation>
    <scope>NUCLEOTIDE SEQUENCE [LARGE SCALE GENOMIC DNA]</scope>
    <source>
        <strain evidence="11">GZMU011</strain>
    </source>
</reference>
<evidence type="ECO:0000259" key="10">
    <source>
        <dbReference type="Pfam" id="PF14416"/>
    </source>
</evidence>
<dbReference type="PANTHER" id="PTHR32285">
    <property type="entry name" value="PROTEIN TRICHOME BIREFRINGENCE-LIKE 9-RELATED"/>
    <property type="match status" value="1"/>
</dbReference>
<evidence type="ECO:0000256" key="6">
    <source>
        <dbReference type="ARBA" id="ARBA00023034"/>
    </source>
</evidence>
<comment type="similarity">
    <text evidence="2">Belongs to the PC-esterase family. TBL subfamily.</text>
</comment>
<evidence type="ECO:0000256" key="2">
    <source>
        <dbReference type="ARBA" id="ARBA00007727"/>
    </source>
</evidence>
<evidence type="ECO:0000256" key="4">
    <source>
        <dbReference type="ARBA" id="ARBA00022968"/>
    </source>
</evidence>
<dbReference type="InterPro" id="IPR025846">
    <property type="entry name" value="TBL_N"/>
</dbReference>
<proteinExistence type="inferred from homology"/>